<organism evidence="2 3">
    <name type="scientific">Halobellus rubicundus</name>
    <dbReference type="NCBI Taxonomy" id="2996466"/>
    <lineage>
        <taxon>Archaea</taxon>
        <taxon>Methanobacteriati</taxon>
        <taxon>Methanobacteriota</taxon>
        <taxon>Stenosarchaea group</taxon>
        <taxon>Halobacteria</taxon>
        <taxon>Halobacteriales</taxon>
        <taxon>Haloferacaceae</taxon>
        <taxon>Halobellus</taxon>
    </lineage>
</organism>
<dbReference type="Proteomes" id="UP001570511">
    <property type="component" value="Unassembled WGS sequence"/>
</dbReference>
<keyword evidence="1" id="KW-0472">Membrane</keyword>
<evidence type="ECO:0000313" key="3">
    <source>
        <dbReference type="Proteomes" id="UP001570511"/>
    </source>
</evidence>
<reference evidence="2 3" key="1">
    <citation type="submission" date="2024-08" db="EMBL/GenBank/DDBJ databases">
        <title>Halobellus sp. MBLA0158 whole genome sequence.</title>
        <authorList>
            <person name="Hwang C.Y."/>
            <person name="Cho E.-S."/>
            <person name="Seo M.-J."/>
        </authorList>
    </citation>
    <scope>NUCLEOTIDE SEQUENCE [LARGE SCALE GENOMIC DNA]</scope>
    <source>
        <strain evidence="2 3">MBLA0158</strain>
    </source>
</reference>
<feature type="transmembrane region" description="Helical" evidence="1">
    <location>
        <begin position="12"/>
        <end position="31"/>
    </location>
</feature>
<evidence type="ECO:0008006" key="4">
    <source>
        <dbReference type="Google" id="ProtNLM"/>
    </source>
</evidence>
<dbReference type="AlphaFoldDB" id="A0ABD5MG87"/>
<name>A0ABD5MG87_9EURY</name>
<evidence type="ECO:0000256" key="1">
    <source>
        <dbReference type="SAM" id="Phobius"/>
    </source>
</evidence>
<dbReference type="RefSeq" id="WP_372390439.1">
    <property type="nucleotide sequence ID" value="NZ_JBGNYA010000001.1"/>
</dbReference>
<keyword evidence="1" id="KW-1133">Transmembrane helix</keyword>
<comment type="caution">
    <text evidence="2">The sequence shown here is derived from an EMBL/GenBank/DDBJ whole genome shotgun (WGS) entry which is preliminary data.</text>
</comment>
<protein>
    <recommendedName>
        <fullName evidence="4">Sulfite exporter TauE/SafE family protein</fullName>
    </recommendedName>
</protein>
<proteinExistence type="predicted"/>
<evidence type="ECO:0000313" key="2">
    <source>
        <dbReference type="EMBL" id="MFA1611958.1"/>
    </source>
</evidence>
<gene>
    <name evidence="2" type="ORF">OS889_13195</name>
</gene>
<keyword evidence="1" id="KW-0812">Transmembrane</keyword>
<dbReference type="InterPro" id="IPR058328">
    <property type="entry name" value="DUF8015"/>
</dbReference>
<accession>A0ABD5MG87</accession>
<keyword evidence="3" id="KW-1185">Reference proteome</keyword>
<feature type="transmembrane region" description="Helical" evidence="1">
    <location>
        <begin position="37"/>
        <end position="57"/>
    </location>
</feature>
<dbReference type="Pfam" id="PF26047">
    <property type="entry name" value="DUF8015"/>
    <property type="match status" value="1"/>
</dbReference>
<dbReference type="EMBL" id="JBGNYA010000001">
    <property type="protein sequence ID" value="MFA1611958.1"/>
    <property type="molecule type" value="Genomic_DNA"/>
</dbReference>
<sequence>MDAPRGAPTRYDYVLGGMGLSLVCGGAVGLASAVPLAVASSVASVVAAAMLLVGTVGQF</sequence>